<evidence type="ECO:0000313" key="2">
    <source>
        <dbReference type="Proteomes" id="UP001054837"/>
    </source>
</evidence>
<evidence type="ECO:0000313" key="1">
    <source>
        <dbReference type="EMBL" id="GIY68217.1"/>
    </source>
</evidence>
<accession>A0AAV4VDK3</accession>
<dbReference type="EMBL" id="BPLQ01012845">
    <property type="protein sequence ID" value="GIY68217.1"/>
    <property type="molecule type" value="Genomic_DNA"/>
</dbReference>
<reference evidence="1 2" key="1">
    <citation type="submission" date="2021-06" db="EMBL/GenBank/DDBJ databases">
        <title>Caerostris darwini draft genome.</title>
        <authorList>
            <person name="Kono N."/>
            <person name="Arakawa K."/>
        </authorList>
    </citation>
    <scope>NUCLEOTIDE SEQUENCE [LARGE SCALE GENOMIC DNA]</scope>
</reference>
<dbReference type="AlphaFoldDB" id="A0AAV4VDK3"/>
<proteinExistence type="predicted"/>
<protein>
    <submittedName>
        <fullName evidence="1">Uncharacterized protein</fullName>
    </submittedName>
</protein>
<comment type="caution">
    <text evidence="1">The sequence shown here is derived from an EMBL/GenBank/DDBJ whole genome shotgun (WGS) entry which is preliminary data.</text>
</comment>
<organism evidence="1 2">
    <name type="scientific">Caerostris darwini</name>
    <dbReference type="NCBI Taxonomy" id="1538125"/>
    <lineage>
        <taxon>Eukaryota</taxon>
        <taxon>Metazoa</taxon>
        <taxon>Ecdysozoa</taxon>
        <taxon>Arthropoda</taxon>
        <taxon>Chelicerata</taxon>
        <taxon>Arachnida</taxon>
        <taxon>Araneae</taxon>
        <taxon>Araneomorphae</taxon>
        <taxon>Entelegynae</taxon>
        <taxon>Araneoidea</taxon>
        <taxon>Araneidae</taxon>
        <taxon>Caerostris</taxon>
    </lineage>
</organism>
<gene>
    <name evidence="1" type="ORF">CDAR_301761</name>
</gene>
<keyword evidence="2" id="KW-1185">Reference proteome</keyword>
<sequence length="87" mass="10064">MTLWQHLLTERERPSYTLRDWGDRKDKAKALCAGIYVNSITLKPEAKKRGRGRALFKSGKRSKIETTLQVPLEATTQPDRFLRFPSC</sequence>
<name>A0AAV4VDK3_9ARAC</name>
<dbReference type="Proteomes" id="UP001054837">
    <property type="component" value="Unassembled WGS sequence"/>
</dbReference>